<name>A0AAW4X075_9FIRM</name>
<dbReference type="PANTHER" id="PTHR39185">
    <property type="entry name" value="SWARMING MOTILITY PROTEIN SWRD"/>
    <property type="match status" value="1"/>
</dbReference>
<dbReference type="Proteomes" id="UP001199296">
    <property type="component" value="Unassembled WGS sequence"/>
</dbReference>
<dbReference type="InterPro" id="IPR009384">
    <property type="entry name" value="SwrD-like"/>
</dbReference>
<accession>A0AAW4X075</accession>
<dbReference type="PANTHER" id="PTHR39185:SF1">
    <property type="entry name" value="SWARMING MOTILITY PROTEIN SWRD"/>
    <property type="match status" value="1"/>
</dbReference>
<gene>
    <name evidence="1" type="ORF">LJ207_07675</name>
</gene>
<comment type="caution">
    <text evidence="1">The sequence shown here is derived from an EMBL/GenBank/DDBJ whole genome shotgun (WGS) entry which is preliminary data.</text>
</comment>
<dbReference type="EMBL" id="JAJFAT010000009">
    <property type="protein sequence ID" value="MCC3145200.1"/>
    <property type="molecule type" value="Genomic_DNA"/>
</dbReference>
<reference evidence="1 2" key="1">
    <citation type="submission" date="2021-10" db="EMBL/GenBank/DDBJ databases">
        <authorList>
            <person name="Grouzdev D.S."/>
            <person name="Pantiukh K.S."/>
            <person name="Krutkina M.S."/>
        </authorList>
    </citation>
    <scope>NUCLEOTIDE SEQUENCE [LARGE SCALE GENOMIC DNA]</scope>
    <source>
        <strain evidence="1 2">Z-7514</strain>
    </source>
</reference>
<proteinExistence type="predicted"/>
<organism evidence="1 2">
    <name type="scientific">Halanaerobium polyolivorans</name>
    <dbReference type="NCBI Taxonomy" id="2886943"/>
    <lineage>
        <taxon>Bacteria</taxon>
        <taxon>Bacillati</taxon>
        <taxon>Bacillota</taxon>
        <taxon>Clostridia</taxon>
        <taxon>Halanaerobiales</taxon>
        <taxon>Halanaerobiaceae</taxon>
        <taxon>Halanaerobium</taxon>
    </lineage>
</organism>
<sequence length="68" mass="7699">MIKATRTDDRELIINAELIIEIQETPDTIITMSNGKKVLVKEKAAEIVSRVIEYRQKIMNGIEKAGEV</sequence>
<keyword evidence="2" id="KW-1185">Reference proteome</keyword>
<dbReference type="RefSeq" id="WP_229345787.1">
    <property type="nucleotide sequence ID" value="NZ_JAJFAT010000009.1"/>
</dbReference>
<keyword evidence="1" id="KW-0966">Cell projection</keyword>
<keyword evidence="1" id="KW-0969">Cilium</keyword>
<dbReference type="AlphaFoldDB" id="A0AAW4X075"/>
<protein>
    <submittedName>
        <fullName evidence="1">Flagellar FlbD family protein</fullName>
    </submittedName>
</protein>
<keyword evidence="1" id="KW-0282">Flagellum</keyword>
<dbReference type="Pfam" id="PF06289">
    <property type="entry name" value="FlbD"/>
    <property type="match status" value="1"/>
</dbReference>
<evidence type="ECO:0000313" key="2">
    <source>
        <dbReference type="Proteomes" id="UP001199296"/>
    </source>
</evidence>
<evidence type="ECO:0000313" key="1">
    <source>
        <dbReference type="EMBL" id="MCC3145200.1"/>
    </source>
</evidence>